<sequence length="55" mass="5797">MEAGGDPEEIAGVVREVVGCLADRWPEVVDSCPVPAFVRGHVGERLRGLPLVKGA</sequence>
<protein>
    <submittedName>
        <fullName evidence="1">Uncharacterized protein</fullName>
    </submittedName>
</protein>
<name>A0A1G7TX55_9ACTN</name>
<evidence type="ECO:0000313" key="1">
    <source>
        <dbReference type="EMBL" id="SDG39925.1"/>
    </source>
</evidence>
<organism evidence="1 2">
    <name type="scientific">Sinosporangium album</name>
    <dbReference type="NCBI Taxonomy" id="504805"/>
    <lineage>
        <taxon>Bacteria</taxon>
        <taxon>Bacillati</taxon>
        <taxon>Actinomycetota</taxon>
        <taxon>Actinomycetes</taxon>
        <taxon>Streptosporangiales</taxon>
        <taxon>Streptosporangiaceae</taxon>
        <taxon>Sinosporangium</taxon>
    </lineage>
</organism>
<gene>
    <name evidence="1" type="ORF">SAMN05421505_1043</name>
</gene>
<dbReference type="EMBL" id="FNCN01000004">
    <property type="protein sequence ID" value="SDG39925.1"/>
    <property type="molecule type" value="Genomic_DNA"/>
</dbReference>
<accession>A0A1G7TX55</accession>
<proteinExistence type="predicted"/>
<evidence type="ECO:0000313" key="2">
    <source>
        <dbReference type="Proteomes" id="UP000198923"/>
    </source>
</evidence>
<keyword evidence="2" id="KW-1185">Reference proteome</keyword>
<dbReference type="Proteomes" id="UP000198923">
    <property type="component" value="Unassembled WGS sequence"/>
</dbReference>
<reference evidence="1 2" key="1">
    <citation type="submission" date="2016-10" db="EMBL/GenBank/DDBJ databases">
        <authorList>
            <person name="de Groot N.N."/>
        </authorList>
    </citation>
    <scope>NUCLEOTIDE SEQUENCE [LARGE SCALE GENOMIC DNA]</scope>
    <source>
        <strain evidence="1 2">CPCC 201354</strain>
    </source>
</reference>
<dbReference type="AlphaFoldDB" id="A0A1G7TX55"/>